<dbReference type="Proteomes" id="UP000266188">
    <property type="component" value="Unassembled WGS sequence"/>
</dbReference>
<sequence>MFGLLREPANRDSMVQEEYSANRGRYYLFWNCLKTTGLPVLIALMAGDAAHQAEYTPDEEIIAEVTSQLRNVFKRE</sequence>
<evidence type="ECO:0000256" key="2">
    <source>
        <dbReference type="ARBA" id="ARBA00023002"/>
    </source>
</evidence>
<dbReference type="GO" id="GO:0032259">
    <property type="term" value="P:methylation"/>
    <property type="evidence" value="ECO:0007669"/>
    <property type="project" value="UniProtKB-KW"/>
</dbReference>
<dbReference type="GO" id="GO:0006338">
    <property type="term" value="P:chromatin remodeling"/>
    <property type="evidence" value="ECO:0007669"/>
    <property type="project" value="TreeGrafter"/>
</dbReference>
<evidence type="ECO:0000256" key="1">
    <source>
        <dbReference type="ARBA" id="ARBA00005995"/>
    </source>
</evidence>
<dbReference type="GO" id="GO:0050660">
    <property type="term" value="F:flavin adenine dinucleotide binding"/>
    <property type="evidence" value="ECO:0007669"/>
    <property type="project" value="TreeGrafter"/>
</dbReference>
<dbReference type="Gene3D" id="3.90.660.10">
    <property type="match status" value="1"/>
</dbReference>
<dbReference type="OrthoDB" id="9982100at2759"/>
<dbReference type="GO" id="GO:0003682">
    <property type="term" value="F:chromatin binding"/>
    <property type="evidence" value="ECO:0007669"/>
    <property type="project" value="TreeGrafter"/>
</dbReference>
<keyword evidence="4" id="KW-0489">Methyltransferase</keyword>
<evidence type="ECO:0000259" key="3">
    <source>
        <dbReference type="Pfam" id="PF01593"/>
    </source>
</evidence>
<evidence type="ECO:0000313" key="5">
    <source>
        <dbReference type="Proteomes" id="UP000266188"/>
    </source>
</evidence>
<dbReference type="InterPro" id="IPR050281">
    <property type="entry name" value="Flavin_monoamine_oxidase"/>
</dbReference>
<comment type="caution">
    <text evidence="4">The sequence shown here is derived from an EMBL/GenBank/DDBJ whole genome shotgun (WGS) entry which is preliminary data.</text>
</comment>
<name>A0A3A2Z1G2_9EURO</name>
<gene>
    <name evidence="4" type="ORF">PHISCL_10937</name>
</gene>
<keyword evidence="4" id="KW-0808">Transferase</keyword>
<dbReference type="AlphaFoldDB" id="A0A3A2Z1G2"/>
<dbReference type="SUPFAM" id="SSF54373">
    <property type="entry name" value="FAD-linked reductases, C-terminal domain"/>
    <property type="match status" value="1"/>
</dbReference>
<protein>
    <submittedName>
        <fullName evidence="4">Lysine-specific histone demethylase</fullName>
    </submittedName>
</protein>
<dbReference type="InterPro" id="IPR002937">
    <property type="entry name" value="Amino_oxidase"/>
</dbReference>
<dbReference type="GO" id="GO:0016491">
    <property type="term" value="F:oxidoreductase activity"/>
    <property type="evidence" value="ECO:0007669"/>
    <property type="project" value="UniProtKB-KW"/>
</dbReference>
<accession>A0A3A2Z1G2</accession>
<dbReference type="GO" id="GO:0008168">
    <property type="term" value="F:methyltransferase activity"/>
    <property type="evidence" value="ECO:0007669"/>
    <property type="project" value="UniProtKB-KW"/>
</dbReference>
<dbReference type="STRING" id="2070753.A0A3A2Z1G2"/>
<keyword evidence="5" id="KW-1185">Reference proteome</keyword>
<feature type="domain" description="Amine oxidase" evidence="3">
    <location>
        <begin position="17"/>
        <end position="74"/>
    </location>
</feature>
<proteinExistence type="inferred from homology"/>
<reference evidence="5" key="1">
    <citation type="submission" date="2017-02" db="EMBL/GenBank/DDBJ databases">
        <authorList>
            <person name="Tafer H."/>
            <person name="Lopandic K."/>
        </authorList>
    </citation>
    <scope>NUCLEOTIDE SEQUENCE [LARGE SCALE GENOMIC DNA]</scope>
    <source>
        <strain evidence="5">CBS 366.77</strain>
    </source>
</reference>
<feature type="non-terminal residue" evidence="4">
    <location>
        <position position="76"/>
    </location>
</feature>
<dbReference type="PANTHER" id="PTHR10742:SF386">
    <property type="entry name" value="LYSINE-SPECIFIC HISTONE DEMETHYLASE 1A"/>
    <property type="match status" value="1"/>
</dbReference>
<keyword evidence="2" id="KW-0560">Oxidoreductase</keyword>
<dbReference type="PANTHER" id="PTHR10742">
    <property type="entry name" value="FLAVIN MONOAMINE OXIDASE"/>
    <property type="match status" value="1"/>
</dbReference>
<comment type="similarity">
    <text evidence="1">Belongs to the flavin monoamine oxidase family.</text>
</comment>
<dbReference type="EMBL" id="MVGC01003017">
    <property type="protein sequence ID" value="RJE16726.1"/>
    <property type="molecule type" value="Genomic_DNA"/>
</dbReference>
<organism evidence="4 5">
    <name type="scientific">Aspergillus sclerotialis</name>
    <dbReference type="NCBI Taxonomy" id="2070753"/>
    <lineage>
        <taxon>Eukaryota</taxon>
        <taxon>Fungi</taxon>
        <taxon>Dikarya</taxon>
        <taxon>Ascomycota</taxon>
        <taxon>Pezizomycotina</taxon>
        <taxon>Eurotiomycetes</taxon>
        <taxon>Eurotiomycetidae</taxon>
        <taxon>Eurotiales</taxon>
        <taxon>Aspergillaceae</taxon>
        <taxon>Aspergillus</taxon>
        <taxon>Aspergillus subgen. Polypaecilum</taxon>
    </lineage>
</organism>
<evidence type="ECO:0000313" key="4">
    <source>
        <dbReference type="EMBL" id="RJE16726.1"/>
    </source>
</evidence>
<dbReference type="Pfam" id="PF01593">
    <property type="entry name" value="Amino_oxidase"/>
    <property type="match status" value="1"/>
</dbReference>